<feature type="region of interest" description="Disordered" evidence="20">
    <location>
        <begin position="379"/>
        <end position="442"/>
    </location>
</feature>
<feature type="binding site" description="axial binding residue" evidence="16">
    <location>
        <position position="192"/>
    </location>
    <ligand>
        <name>heme b</name>
        <dbReference type="ChEBI" id="CHEBI:60344"/>
    </ligand>
    <ligandPart>
        <name>Fe</name>
        <dbReference type="ChEBI" id="CHEBI:18248"/>
    </ligandPart>
</feature>
<evidence type="ECO:0000313" key="23">
    <source>
        <dbReference type="EMBL" id="PWZ07898.1"/>
    </source>
</evidence>
<feature type="disulfide bond" evidence="18">
    <location>
        <begin position="199"/>
        <end position="221"/>
    </location>
</feature>
<evidence type="ECO:0000256" key="20">
    <source>
        <dbReference type="SAM" id="MobiDB-lite"/>
    </source>
</evidence>
<evidence type="ECO:0000256" key="6">
    <source>
        <dbReference type="ARBA" id="ARBA00022559"/>
    </source>
</evidence>
<dbReference type="EC" id="1.11.1.7" evidence="4"/>
<comment type="caution">
    <text evidence="23">The sequence shown here is derived from an EMBL/GenBank/DDBJ whole genome shotgun (WGS) entry which is preliminary data.</text>
</comment>
<feature type="binding site" evidence="16">
    <location>
        <position position="76"/>
    </location>
    <ligand>
        <name>Ca(2+)</name>
        <dbReference type="ChEBI" id="CHEBI:29108"/>
        <label>1</label>
    </ligand>
</feature>
<dbReference type="GO" id="GO:0020037">
    <property type="term" value="F:heme binding"/>
    <property type="evidence" value="ECO:0007669"/>
    <property type="project" value="InterPro"/>
</dbReference>
<keyword evidence="10" id="KW-0560">Oxidoreductase</keyword>
<dbReference type="PANTHER" id="PTHR31517">
    <property type="match status" value="1"/>
</dbReference>
<feature type="signal peptide" evidence="21">
    <location>
        <begin position="1"/>
        <end position="24"/>
    </location>
</feature>
<evidence type="ECO:0000256" key="11">
    <source>
        <dbReference type="ARBA" id="ARBA00023004"/>
    </source>
</evidence>
<dbReference type="PROSITE" id="PS50873">
    <property type="entry name" value="PEROXIDASE_4"/>
    <property type="match status" value="1"/>
</dbReference>
<dbReference type="GO" id="GO:0005576">
    <property type="term" value="C:extracellular region"/>
    <property type="evidence" value="ECO:0007669"/>
    <property type="project" value="UniProtKB-SubCell"/>
</dbReference>
<name>A0A3L6DHT4_MAIZE</name>
<reference evidence="23" key="1">
    <citation type="journal article" date="2018" name="Nat. Genet.">
        <title>Extensive intraspecific gene order and gene structural variations between Mo17 and other maize genomes.</title>
        <authorList>
            <person name="Sun S."/>
            <person name="Zhou Y."/>
            <person name="Chen J."/>
            <person name="Shi J."/>
            <person name="Zhao H."/>
            <person name="Zhao H."/>
            <person name="Song W."/>
            <person name="Zhang M."/>
            <person name="Cui Y."/>
            <person name="Dong X."/>
            <person name="Liu H."/>
            <person name="Ma X."/>
            <person name="Jiao Y."/>
            <person name="Wang B."/>
            <person name="Wei X."/>
            <person name="Stein J.C."/>
            <person name="Glaubitz J.C."/>
            <person name="Lu F."/>
            <person name="Yu G."/>
            <person name="Liang C."/>
            <person name="Fengler K."/>
            <person name="Li B."/>
            <person name="Rafalski A."/>
            <person name="Schnable P.S."/>
            <person name="Ware D.H."/>
            <person name="Buckler E.S."/>
            <person name="Lai J."/>
        </authorList>
    </citation>
    <scope>NUCLEOTIDE SEQUENCE [LARGE SCALE GENOMIC DNA]</scope>
    <source>
        <tissue evidence="23">Seedling</tissue>
    </source>
</reference>
<keyword evidence="11 16" id="KW-0408">Iron</keyword>
<dbReference type="InterPro" id="IPR010255">
    <property type="entry name" value="Haem_peroxidase_sf"/>
</dbReference>
<feature type="compositionally biased region" description="Low complexity" evidence="20">
    <location>
        <begin position="399"/>
        <end position="412"/>
    </location>
</feature>
<evidence type="ECO:0000256" key="10">
    <source>
        <dbReference type="ARBA" id="ARBA00023002"/>
    </source>
</evidence>
<feature type="binding site" evidence="16">
    <location>
        <position position="88"/>
    </location>
    <ligand>
        <name>Ca(2+)</name>
        <dbReference type="ChEBI" id="CHEBI:29108"/>
        <label>1</label>
    </ligand>
</feature>
<accession>A0A3L6DHT4</accession>
<evidence type="ECO:0000256" key="18">
    <source>
        <dbReference type="PIRSR" id="PIRSR600823-5"/>
    </source>
</evidence>
<evidence type="ECO:0000256" key="5">
    <source>
        <dbReference type="ARBA" id="ARBA00022525"/>
    </source>
</evidence>
<dbReference type="ExpressionAtlas" id="A0A3L6DHT4">
    <property type="expression patterns" value="baseline"/>
</dbReference>
<comment type="function">
    <text evidence="2">Removal of H(2)O(2), oxidation of toxic reductants, biosynthesis and degradation of lignin, suberization, auxin catabolism, response to environmental stresses such as wounding, pathogen attack and oxidative stress. These functions might be dependent on each isozyme/isoform in each plant tissue.</text>
</comment>
<keyword evidence="6 23" id="KW-0575">Peroxidase</keyword>
<protein>
    <recommendedName>
        <fullName evidence="4">peroxidase</fullName>
        <ecNumber evidence="4">1.11.1.7</ecNumber>
    </recommendedName>
</protein>
<dbReference type="EMBL" id="NCVQ01000010">
    <property type="protein sequence ID" value="PWZ07898.1"/>
    <property type="molecule type" value="Genomic_DNA"/>
</dbReference>
<keyword evidence="21" id="KW-0732">Signal</keyword>
<dbReference type="FunFam" id="1.10.520.10:FF:000008">
    <property type="entry name" value="Peroxidase"/>
    <property type="match status" value="1"/>
</dbReference>
<feature type="disulfide bond" evidence="18">
    <location>
        <begin position="68"/>
        <end position="73"/>
    </location>
</feature>
<evidence type="ECO:0000256" key="7">
    <source>
        <dbReference type="ARBA" id="ARBA00022617"/>
    </source>
</evidence>
<feature type="binding site" evidence="16">
    <location>
        <position position="74"/>
    </location>
    <ligand>
        <name>Ca(2+)</name>
        <dbReference type="ChEBI" id="CHEBI:29108"/>
        <label>1</label>
    </ligand>
</feature>
<dbReference type="InterPro" id="IPR002016">
    <property type="entry name" value="Haem_peroxidase"/>
</dbReference>
<organism evidence="23">
    <name type="scientific">Zea mays</name>
    <name type="common">Maize</name>
    <dbReference type="NCBI Taxonomy" id="4577"/>
    <lineage>
        <taxon>Eukaryota</taxon>
        <taxon>Viridiplantae</taxon>
        <taxon>Streptophyta</taxon>
        <taxon>Embryophyta</taxon>
        <taxon>Tracheophyta</taxon>
        <taxon>Spermatophyta</taxon>
        <taxon>Magnoliopsida</taxon>
        <taxon>Liliopsida</taxon>
        <taxon>Poales</taxon>
        <taxon>Poaceae</taxon>
        <taxon>PACMAD clade</taxon>
        <taxon>Panicoideae</taxon>
        <taxon>Andropogonodae</taxon>
        <taxon>Andropogoneae</taxon>
        <taxon>Tripsacinae</taxon>
        <taxon>Zea</taxon>
    </lineage>
</organism>
<evidence type="ECO:0000259" key="22">
    <source>
        <dbReference type="PROSITE" id="PS50873"/>
    </source>
</evidence>
<dbReference type="PANTHER" id="PTHR31517:SF59">
    <property type="entry name" value="PEROXIDASE"/>
    <property type="match status" value="1"/>
</dbReference>
<evidence type="ECO:0000256" key="17">
    <source>
        <dbReference type="PIRSR" id="PIRSR600823-4"/>
    </source>
</evidence>
<dbReference type="InterPro" id="IPR019794">
    <property type="entry name" value="Peroxidases_AS"/>
</dbReference>
<evidence type="ECO:0000256" key="14">
    <source>
        <dbReference type="PIRSR" id="PIRSR600823-1"/>
    </source>
</evidence>
<comment type="similarity">
    <text evidence="19">Belongs to the peroxidase family.</text>
</comment>
<keyword evidence="13" id="KW-0376">Hydrogen peroxide</keyword>
<feature type="binding site" evidence="16">
    <location>
        <position position="72"/>
    </location>
    <ligand>
        <name>Ca(2+)</name>
        <dbReference type="ChEBI" id="CHEBI:29108"/>
        <label>1</label>
    </ligand>
</feature>
<comment type="catalytic activity">
    <reaction evidence="1">
        <text>2 a phenolic donor + H2O2 = 2 a phenolic radical donor + 2 H2O</text>
        <dbReference type="Rhea" id="RHEA:56136"/>
        <dbReference type="ChEBI" id="CHEBI:15377"/>
        <dbReference type="ChEBI" id="CHEBI:16240"/>
        <dbReference type="ChEBI" id="CHEBI:139520"/>
        <dbReference type="ChEBI" id="CHEBI:139521"/>
        <dbReference type="EC" id="1.11.1.7"/>
    </reaction>
</comment>
<evidence type="ECO:0000256" key="15">
    <source>
        <dbReference type="PIRSR" id="PIRSR600823-2"/>
    </source>
</evidence>
<comment type="cofactor">
    <cofactor evidence="16">
        <name>Ca(2+)</name>
        <dbReference type="ChEBI" id="CHEBI:29108"/>
    </cofactor>
    <text evidence="16">Binds 2 calcium ions per subunit.</text>
</comment>
<feature type="binding site" evidence="16">
    <location>
        <position position="240"/>
    </location>
    <ligand>
        <name>Ca(2+)</name>
        <dbReference type="ChEBI" id="CHEBI:29108"/>
        <label>2</label>
    </ligand>
</feature>
<keyword evidence="9 16" id="KW-0106">Calcium</keyword>
<feature type="disulfide bond" evidence="18">
    <location>
        <begin position="35"/>
        <end position="114"/>
    </location>
</feature>
<dbReference type="Pfam" id="PF00141">
    <property type="entry name" value="peroxidase"/>
    <property type="match status" value="1"/>
</dbReference>
<feature type="disulfide bond" evidence="18">
    <location>
        <begin position="120"/>
        <end position="308"/>
    </location>
</feature>
<dbReference type="SUPFAM" id="SSF48113">
    <property type="entry name" value="Heme-dependent peroxidases"/>
    <property type="match status" value="1"/>
</dbReference>
<sequence>MDARLRLGFFLLLVAAAFAPLVSAQLSADFYKTSCPDAEKIILGVVEKRFKADPGTAAGLLRLVFHDCFANGCDASILIDPMSNQASEKEAGPNISVKGYDVIEEIKTELEKECPNVVSCADIISVSARDSVKLSGGPEYAVLLGRRDSLVSNREDADNLPGPDIAVPKLIDEFDKQGFNTEEMIAMLGGGHSIGVCRCFFIETDAAPIDEAFKKKISDACDGKDSGSVPMDSTSPNDMDGSYFGLVLEKKMPLTIDRLLGMDKTTEPIVKAMSDKTTDFVPIFAKAMEKLSALKVLTGKDGEIRKTCSEFNNPQNTSGSTSVIRISSIDADQMAGLSQPGSTSRKVGGRADVSTPTAVETPAMAATEAAAKVPGGVVVSAGDQDRSGSGPKLRGSGGPVVNPVPAAPGGAEEAAKQQEVTDLEEKKKRNMAKLRAPGQAKL</sequence>
<feature type="chain" id="PRO_5018322649" description="peroxidase" evidence="21">
    <location>
        <begin position="25"/>
        <end position="442"/>
    </location>
</feature>
<dbReference type="Gene3D" id="1.10.520.10">
    <property type="match status" value="1"/>
</dbReference>
<feature type="binding site" evidence="16">
    <location>
        <position position="232"/>
    </location>
    <ligand>
        <name>Ca(2+)</name>
        <dbReference type="ChEBI" id="CHEBI:29108"/>
        <label>2</label>
    </ligand>
</feature>
<evidence type="ECO:0000256" key="9">
    <source>
        <dbReference type="ARBA" id="ARBA00022837"/>
    </source>
</evidence>
<dbReference type="InterPro" id="IPR000823">
    <property type="entry name" value="Peroxidase_pln"/>
</dbReference>
<evidence type="ECO:0000256" key="2">
    <source>
        <dbReference type="ARBA" id="ARBA00002322"/>
    </source>
</evidence>
<evidence type="ECO:0000256" key="13">
    <source>
        <dbReference type="ARBA" id="ARBA00023324"/>
    </source>
</evidence>
<feature type="binding site" evidence="16">
    <location>
        <position position="67"/>
    </location>
    <ligand>
        <name>Ca(2+)</name>
        <dbReference type="ChEBI" id="CHEBI:29108"/>
        <label>1</label>
    </ligand>
</feature>
<dbReference type="CDD" id="cd00693">
    <property type="entry name" value="secretory_peroxidase"/>
    <property type="match status" value="1"/>
</dbReference>
<dbReference type="PROSITE" id="PS00436">
    <property type="entry name" value="PEROXIDASE_2"/>
    <property type="match status" value="1"/>
</dbReference>
<keyword evidence="7" id="KW-0349">Heme</keyword>
<dbReference type="PRINTS" id="PR00458">
    <property type="entry name" value="PEROXIDASE"/>
</dbReference>
<evidence type="ECO:0000256" key="8">
    <source>
        <dbReference type="ARBA" id="ARBA00022723"/>
    </source>
</evidence>
<dbReference type="InterPro" id="IPR033905">
    <property type="entry name" value="Secretory_peroxidase"/>
</dbReference>
<feature type="site" description="Transition state stabilizer" evidence="17">
    <location>
        <position position="62"/>
    </location>
</feature>
<feature type="active site" description="Proton acceptor" evidence="14">
    <location>
        <position position="66"/>
    </location>
</feature>
<evidence type="ECO:0000256" key="3">
    <source>
        <dbReference type="ARBA" id="ARBA00004613"/>
    </source>
</evidence>
<dbReference type="GO" id="GO:0046872">
    <property type="term" value="F:metal ion binding"/>
    <property type="evidence" value="ECO:0007669"/>
    <property type="project" value="UniProtKB-KW"/>
</dbReference>
<dbReference type="GO" id="GO:0042744">
    <property type="term" value="P:hydrogen peroxide catabolic process"/>
    <property type="evidence" value="ECO:0007669"/>
    <property type="project" value="UniProtKB-KW"/>
</dbReference>
<gene>
    <name evidence="23" type="primary">PER44_0</name>
    <name evidence="23" type="ORF">Zm00014a_021153</name>
</gene>
<keyword evidence="5" id="KW-0964">Secreted</keyword>
<comment type="subcellular location">
    <subcellularLocation>
        <location evidence="3">Secreted</location>
    </subcellularLocation>
</comment>
<evidence type="ECO:0000256" key="21">
    <source>
        <dbReference type="SAM" id="SignalP"/>
    </source>
</evidence>
<evidence type="ECO:0000256" key="4">
    <source>
        <dbReference type="ARBA" id="ARBA00012313"/>
    </source>
</evidence>
<proteinExistence type="inferred from homology"/>
<feature type="domain" description="Plant heme peroxidase family profile" evidence="22">
    <location>
        <begin position="25"/>
        <end position="312"/>
    </location>
</feature>
<comment type="cofactor">
    <cofactor evidence="16">
        <name>heme b</name>
        <dbReference type="ChEBI" id="CHEBI:60344"/>
    </cofactor>
    <text evidence="16">Binds 1 heme b (iron(II)-protoporphyrin IX) group per subunit.</text>
</comment>
<dbReference type="GO" id="GO:0140825">
    <property type="term" value="F:lactoperoxidase activity"/>
    <property type="evidence" value="ECO:0007669"/>
    <property type="project" value="UniProtKB-EC"/>
</dbReference>
<dbReference type="Gene3D" id="1.10.420.10">
    <property type="entry name" value="Peroxidase, domain 2"/>
    <property type="match status" value="1"/>
</dbReference>
<evidence type="ECO:0000256" key="12">
    <source>
        <dbReference type="ARBA" id="ARBA00023157"/>
    </source>
</evidence>
<dbReference type="PRINTS" id="PR00461">
    <property type="entry name" value="PLPEROXIDASE"/>
</dbReference>
<keyword evidence="12 18" id="KW-1015">Disulfide bond</keyword>
<evidence type="ECO:0000256" key="1">
    <source>
        <dbReference type="ARBA" id="ARBA00000189"/>
    </source>
</evidence>
<dbReference type="AlphaFoldDB" id="A0A3L6DHT4"/>
<evidence type="ECO:0000256" key="19">
    <source>
        <dbReference type="RuleBase" id="RU004241"/>
    </source>
</evidence>
<evidence type="ECO:0000256" key="16">
    <source>
        <dbReference type="PIRSR" id="PIRSR600823-3"/>
    </source>
</evidence>
<dbReference type="GO" id="GO:0006979">
    <property type="term" value="P:response to oxidative stress"/>
    <property type="evidence" value="ECO:0007669"/>
    <property type="project" value="InterPro"/>
</dbReference>
<keyword evidence="8 16" id="KW-0479">Metal-binding</keyword>
<feature type="binding site" evidence="15">
    <location>
        <position position="161"/>
    </location>
    <ligand>
        <name>substrate</name>
    </ligand>
</feature>
<dbReference type="Proteomes" id="UP000251960">
    <property type="component" value="Chromosome 9"/>
</dbReference>